<feature type="region of interest" description="Disordered" evidence="1">
    <location>
        <begin position="176"/>
        <end position="218"/>
    </location>
</feature>
<dbReference type="PANTHER" id="PTHR34599:SF1">
    <property type="entry name" value="PHOSPHATIDIC ACID PHOSPHATASE TYPE 2_HALOPEROXIDASE DOMAIN-CONTAINING PROTEIN"/>
    <property type="match status" value="1"/>
</dbReference>
<proteinExistence type="predicted"/>
<sequence>MHGRTARRREPARRGHRRRIAALAVALAAAAGTLVAAPSPAVAAPNFDGDPIHYWNGVLQQAMRTRSGAPGPLARAAAMLNGAMYDAESSYRLRWHRMTSEPYLEAYRYDAILEGPGEEERVIGRTAYKILLGIFKEQKPYLDQKFTDRFGTRPDEFDLLDHTVVNKVVARMEGARAADGSDDQRKYTGDKVPGAWRPTHYADLPDPSCTQESQAATPHWGEVRPFAIPTGSEYRPPTPDLYGDYDRLLASTAYRDQVDKVRRAGAANAPESERSRDQTAAAWFWANDADRTYKPPGQILQHTREVATAQKLTTYQNARLFALVSLAMADASIAEWDVKYRTPIDLWRPVSAIRDGGLDRNWKPLAGTTPCFPAWASGHASFAGAWAGVLEQYFGTGDIAVTLTTDDPKSPVRSRSFTSFRQAARENADSRVHLGVHYPWDATDGLAVGDKVADYVTTNKLKPIP</sequence>
<feature type="domain" description="Phosphatidic acid phosphatase type 2/haloperoxidase" evidence="3">
    <location>
        <begin position="345"/>
        <end position="449"/>
    </location>
</feature>
<dbReference type="RefSeq" id="WP_190140109.1">
    <property type="nucleotide sequence ID" value="NZ_BNBT01000187.1"/>
</dbReference>
<keyword evidence="5" id="KW-1185">Reference proteome</keyword>
<accession>A0A919DZ87</accession>
<dbReference type="EMBL" id="BNBT01000187">
    <property type="protein sequence ID" value="GHE93196.1"/>
    <property type="molecule type" value="Genomic_DNA"/>
</dbReference>
<feature type="chain" id="PRO_5037342124" description="Phosphatidic acid phosphatase type 2/haloperoxidase domain-containing protein" evidence="2">
    <location>
        <begin position="44"/>
        <end position="465"/>
    </location>
</feature>
<dbReference type="InterPro" id="IPR052559">
    <property type="entry name" value="V-haloperoxidase"/>
</dbReference>
<reference evidence="4" key="1">
    <citation type="journal article" date="2014" name="Int. J. Syst. Evol. Microbiol.">
        <title>Complete genome sequence of Corynebacterium casei LMG S-19264T (=DSM 44701T), isolated from a smear-ripened cheese.</title>
        <authorList>
            <consortium name="US DOE Joint Genome Institute (JGI-PGF)"/>
            <person name="Walter F."/>
            <person name="Albersmeier A."/>
            <person name="Kalinowski J."/>
            <person name="Ruckert C."/>
        </authorList>
    </citation>
    <scope>NUCLEOTIDE SEQUENCE</scope>
    <source>
        <strain evidence="4">JCM 4784</strain>
    </source>
</reference>
<name>A0A919DZ87_9ACTN</name>
<dbReference type="Gene3D" id="1.10.606.20">
    <property type="match status" value="1"/>
</dbReference>
<reference evidence="4" key="2">
    <citation type="submission" date="2020-09" db="EMBL/GenBank/DDBJ databases">
        <authorList>
            <person name="Sun Q."/>
            <person name="Ohkuma M."/>
        </authorList>
    </citation>
    <scope>NUCLEOTIDE SEQUENCE</scope>
    <source>
        <strain evidence="4">JCM 4784</strain>
    </source>
</reference>
<keyword evidence="2" id="KW-0732">Signal</keyword>
<dbReference type="InterPro" id="IPR000326">
    <property type="entry name" value="PAP2/HPO"/>
</dbReference>
<dbReference type="SUPFAM" id="SSF48317">
    <property type="entry name" value="Acid phosphatase/Vanadium-dependent haloperoxidase"/>
    <property type="match status" value="1"/>
</dbReference>
<dbReference type="Pfam" id="PF01569">
    <property type="entry name" value="PAP2"/>
    <property type="match status" value="1"/>
</dbReference>
<comment type="caution">
    <text evidence="4">The sequence shown here is derived from an EMBL/GenBank/DDBJ whole genome shotgun (WGS) entry which is preliminary data.</text>
</comment>
<evidence type="ECO:0000313" key="5">
    <source>
        <dbReference type="Proteomes" id="UP000608024"/>
    </source>
</evidence>
<gene>
    <name evidence="4" type="ORF">GCM10018785_68940</name>
</gene>
<dbReference type="AlphaFoldDB" id="A0A919DZ87"/>
<organism evidence="4 5">
    <name type="scientific">Streptomyces longispororuber</name>
    <dbReference type="NCBI Taxonomy" id="68230"/>
    <lineage>
        <taxon>Bacteria</taxon>
        <taxon>Bacillati</taxon>
        <taxon>Actinomycetota</taxon>
        <taxon>Actinomycetes</taxon>
        <taxon>Kitasatosporales</taxon>
        <taxon>Streptomycetaceae</taxon>
        <taxon>Streptomyces</taxon>
    </lineage>
</organism>
<dbReference type="PANTHER" id="PTHR34599">
    <property type="entry name" value="PEROXIDASE-RELATED"/>
    <property type="match status" value="1"/>
</dbReference>
<dbReference type="CDD" id="cd03398">
    <property type="entry name" value="PAP2_haloperoxidase"/>
    <property type="match status" value="1"/>
</dbReference>
<evidence type="ECO:0000313" key="4">
    <source>
        <dbReference type="EMBL" id="GHE93196.1"/>
    </source>
</evidence>
<dbReference type="Proteomes" id="UP000608024">
    <property type="component" value="Unassembled WGS sequence"/>
</dbReference>
<evidence type="ECO:0000256" key="2">
    <source>
        <dbReference type="SAM" id="SignalP"/>
    </source>
</evidence>
<evidence type="ECO:0000256" key="1">
    <source>
        <dbReference type="SAM" id="MobiDB-lite"/>
    </source>
</evidence>
<feature type="signal peptide" evidence="2">
    <location>
        <begin position="1"/>
        <end position="43"/>
    </location>
</feature>
<evidence type="ECO:0000259" key="3">
    <source>
        <dbReference type="Pfam" id="PF01569"/>
    </source>
</evidence>
<protein>
    <recommendedName>
        <fullName evidence="3">Phosphatidic acid phosphatase type 2/haloperoxidase domain-containing protein</fullName>
    </recommendedName>
</protein>
<dbReference type="InterPro" id="IPR036938">
    <property type="entry name" value="PAP2/HPO_sf"/>
</dbReference>